<dbReference type="Pfam" id="PF13585">
    <property type="entry name" value="CHU_C"/>
    <property type="match status" value="1"/>
</dbReference>
<gene>
    <name evidence="2" type="ORF">G6047_01295</name>
</gene>
<sequence length="607" mass="66558">MRHLNYFLCLLILSAFSGLAQPVTLYKQFNGRQDFVFIGNTMNLFPNETEDAACMALTQSSATLALNTSDQIKAAYLYWAGAGPGDFEVKLNGSDIVAQRTFVINMSGSNLPVFSGFADVSSLVKSTGNSVYTLSELDVNPFLEPYCDGSLNFAGWALVVVYENPSFPTYQLNIYDGMQTIPQMVNINLDNLSVADPAGSKIGFIAWEGDKGDPMQEYVVFNNDTLSNAPLNPFNDVFNGTNSFTGADNLYNMDLDVFDISSSLSAGDTSANLKLISRNVLFEEIFFIRDVVNINVVVTRLSAIYPDAEITAQNNHPICSGLDLTLDYTVSNLLSSDILPAGTPIAFYLGDILLATSQTNADIPVDGSQSGSQLLTLPSGTVLPVSIKVVVDDNGTGSGQVTELNEDNNTFFIEIPDSSAIDYNVPPNQLSCNLGNGRGIFDLSGVRTAIATNPGQTVRFFESSQNAFDMENEISDYTSFEAATTPKTIFVRIDEAPCFTLTQFELEVHNCPPTVYNFISVNGDGKNDTFIIKGLYDIFLNFQLFIYNRWGTLIWTGNNKTAPWDGQGNEGIRLDHDKVPDGTYYYILELNDPDYPKPLNGFLYITH</sequence>
<proteinExistence type="predicted"/>
<evidence type="ECO:0000313" key="3">
    <source>
        <dbReference type="Proteomes" id="UP000712080"/>
    </source>
</evidence>
<dbReference type="NCBIfam" id="TIGR04131">
    <property type="entry name" value="Bac_Flav_CTERM"/>
    <property type="match status" value="1"/>
</dbReference>
<dbReference type="InterPro" id="IPR026341">
    <property type="entry name" value="T9SS_type_B"/>
</dbReference>
<feature type="signal peptide" evidence="1">
    <location>
        <begin position="1"/>
        <end position="20"/>
    </location>
</feature>
<dbReference type="Gene3D" id="2.60.40.10">
    <property type="entry name" value="Immunoglobulins"/>
    <property type="match status" value="1"/>
</dbReference>
<dbReference type="Proteomes" id="UP000712080">
    <property type="component" value="Unassembled WGS sequence"/>
</dbReference>
<keyword evidence="1" id="KW-0732">Signal</keyword>
<accession>A0A972JEA1</accession>
<feature type="chain" id="PRO_5037148732" evidence="1">
    <location>
        <begin position="21"/>
        <end position="607"/>
    </location>
</feature>
<keyword evidence="3" id="KW-1185">Reference proteome</keyword>
<comment type="caution">
    <text evidence="2">The sequence shown here is derived from an EMBL/GenBank/DDBJ whole genome shotgun (WGS) entry which is preliminary data.</text>
</comment>
<dbReference type="InterPro" id="IPR013783">
    <property type="entry name" value="Ig-like_fold"/>
</dbReference>
<name>A0A972JEA1_9FLAO</name>
<evidence type="ECO:0000313" key="2">
    <source>
        <dbReference type="EMBL" id="NMH26654.1"/>
    </source>
</evidence>
<dbReference type="AlphaFoldDB" id="A0A972JEA1"/>
<dbReference type="RefSeq" id="WP_169525653.1">
    <property type="nucleotide sequence ID" value="NZ_JAAMPU010000094.1"/>
</dbReference>
<reference evidence="2" key="1">
    <citation type="submission" date="2020-02" db="EMBL/GenBank/DDBJ databases">
        <title>Flavobacterium sp. genome.</title>
        <authorList>
            <person name="Jung H.S."/>
            <person name="Baek J.H."/>
            <person name="Jeon C.O."/>
        </authorList>
    </citation>
    <scope>NUCLEOTIDE SEQUENCE</scope>
    <source>
        <strain evidence="2">SE-s28</strain>
    </source>
</reference>
<dbReference type="EMBL" id="JAAMPU010000094">
    <property type="protein sequence ID" value="NMH26654.1"/>
    <property type="molecule type" value="Genomic_DNA"/>
</dbReference>
<organism evidence="2 3">
    <name type="scientific">Flavobacterium silvaticum</name>
    <dbReference type="NCBI Taxonomy" id="1852020"/>
    <lineage>
        <taxon>Bacteria</taxon>
        <taxon>Pseudomonadati</taxon>
        <taxon>Bacteroidota</taxon>
        <taxon>Flavobacteriia</taxon>
        <taxon>Flavobacteriales</taxon>
        <taxon>Flavobacteriaceae</taxon>
        <taxon>Flavobacterium</taxon>
    </lineage>
</organism>
<evidence type="ECO:0000256" key="1">
    <source>
        <dbReference type="SAM" id="SignalP"/>
    </source>
</evidence>
<protein>
    <submittedName>
        <fullName evidence="2">Gliding motility-associated C-terminal domain-containing protein</fullName>
    </submittedName>
</protein>